<protein>
    <submittedName>
        <fullName evidence="2">Uncharacterized protein</fullName>
    </submittedName>
</protein>
<organism evidence="2 3">
    <name type="scientific">Alicyclobacillus fodiniaquatilis</name>
    <dbReference type="NCBI Taxonomy" id="1661150"/>
    <lineage>
        <taxon>Bacteria</taxon>
        <taxon>Bacillati</taxon>
        <taxon>Bacillota</taxon>
        <taxon>Bacilli</taxon>
        <taxon>Bacillales</taxon>
        <taxon>Alicyclobacillaceae</taxon>
        <taxon>Alicyclobacillus</taxon>
    </lineage>
</organism>
<gene>
    <name evidence="2" type="ORF">ACFSB2_15480</name>
</gene>
<dbReference type="Proteomes" id="UP001597079">
    <property type="component" value="Unassembled WGS sequence"/>
</dbReference>
<sequence>MHWLYFVVEICVVMVAVGTTLFVRQRRRQRMHDTDSPPPGFVLTDEVNIDPTTGIRQRVWYNPATGERVYVRER</sequence>
<reference evidence="3" key="1">
    <citation type="journal article" date="2019" name="Int. J. Syst. Evol. Microbiol.">
        <title>The Global Catalogue of Microorganisms (GCM) 10K type strain sequencing project: providing services to taxonomists for standard genome sequencing and annotation.</title>
        <authorList>
            <consortium name="The Broad Institute Genomics Platform"/>
            <consortium name="The Broad Institute Genome Sequencing Center for Infectious Disease"/>
            <person name="Wu L."/>
            <person name="Ma J."/>
        </authorList>
    </citation>
    <scope>NUCLEOTIDE SEQUENCE [LARGE SCALE GENOMIC DNA]</scope>
    <source>
        <strain evidence="3">CGMCC 1.12286</strain>
    </source>
</reference>
<dbReference type="EMBL" id="JBHUCX010000044">
    <property type="protein sequence ID" value="MFD1676105.1"/>
    <property type="molecule type" value="Genomic_DNA"/>
</dbReference>
<dbReference type="RefSeq" id="WP_377943998.1">
    <property type="nucleotide sequence ID" value="NZ_JBHUCX010000044.1"/>
</dbReference>
<name>A0ABW4JLX4_9BACL</name>
<keyword evidence="3" id="KW-1185">Reference proteome</keyword>
<proteinExistence type="predicted"/>
<keyword evidence="1" id="KW-0472">Membrane</keyword>
<keyword evidence="1" id="KW-1133">Transmembrane helix</keyword>
<keyword evidence="1" id="KW-0812">Transmembrane</keyword>
<evidence type="ECO:0000313" key="3">
    <source>
        <dbReference type="Proteomes" id="UP001597079"/>
    </source>
</evidence>
<comment type="caution">
    <text evidence="2">The sequence shown here is derived from an EMBL/GenBank/DDBJ whole genome shotgun (WGS) entry which is preliminary data.</text>
</comment>
<evidence type="ECO:0000313" key="2">
    <source>
        <dbReference type="EMBL" id="MFD1676105.1"/>
    </source>
</evidence>
<dbReference type="CDD" id="cd12087">
    <property type="entry name" value="TM_EGFR-like"/>
    <property type="match status" value="1"/>
</dbReference>
<feature type="transmembrane region" description="Helical" evidence="1">
    <location>
        <begin position="6"/>
        <end position="23"/>
    </location>
</feature>
<evidence type="ECO:0000256" key="1">
    <source>
        <dbReference type="SAM" id="Phobius"/>
    </source>
</evidence>
<accession>A0ABW4JLX4</accession>